<evidence type="ECO:0000256" key="5">
    <source>
        <dbReference type="ARBA" id="ARBA00023163"/>
    </source>
</evidence>
<dbReference type="InterPro" id="IPR009057">
    <property type="entry name" value="Homeodomain-like_sf"/>
</dbReference>
<sequence length="294" mass="34262">MFDTPEEMYKALVNRDPKAETHFVYGVLTTKIVCRPTCSARVALFKNVKFFKNVKDAQIDGYRLCKRCKPELKNDWSKQRGLVLKMISYISDKILRDPNCKSKDIKLDDMAREFSISKWHMLRTFKRYTGKTPLQYFIDFKKNRYIADVPIIETKRNLIRKSIQKKLDALQEVQNGVEPKHQVFINDNETNNTKKIKTRESGTFQEQDFDIKDNIFSIDDWNVDSLIMNLNYNTSPIYSTDGSSSLTPGTNSNFNSPVNETFHLNLELKDQSNNEISGDIPIFYDDYLSPVVFN</sequence>
<accession>A0A9W6T252</accession>
<dbReference type="InterPro" id="IPR004026">
    <property type="entry name" value="Ada_DNA_repair_Zn-bd"/>
</dbReference>
<evidence type="ECO:0000259" key="6">
    <source>
        <dbReference type="PROSITE" id="PS01124"/>
    </source>
</evidence>
<gene>
    <name evidence="7" type="ORF">Cboi02_000356300</name>
</gene>
<reference evidence="7" key="1">
    <citation type="submission" date="2023-04" db="EMBL/GenBank/DDBJ databases">
        <title>Candida boidinii NBRC 10035.</title>
        <authorList>
            <person name="Ichikawa N."/>
            <person name="Sato H."/>
            <person name="Tonouchi N."/>
        </authorList>
    </citation>
    <scope>NUCLEOTIDE SEQUENCE</scope>
    <source>
        <strain evidence="7">NBRC 10035</strain>
    </source>
</reference>
<keyword evidence="4" id="KW-0010">Activator</keyword>
<protein>
    <submittedName>
        <fullName evidence="7">Unnamed protein product</fullName>
    </submittedName>
</protein>
<evidence type="ECO:0000256" key="2">
    <source>
        <dbReference type="ARBA" id="ARBA00022603"/>
    </source>
</evidence>
<dbReference type="GO" id="GO:0008270">
    <property type="term" value="F:zinc ion binding"/>
    <property type="evidence" value="ECO:0007669"/>
    <property type="project" value="InterPro"/>
</dbReference>
<evidence type="ECO:0000313" key="8">
    <source>
        <dbReference type="Proteomes" id="UP001165120"/>
    </source>
</evidence>
<organism evidence="7 8">
    <name type="scientific">Candida boidinii</name>
    <name type="common">Yeast</name>
    <dbReference type="NCBI Taxonomy" id="5477"/>
    <lineage>
        <taxon>Eukaryota</taxon>
        <taxon>Fungi</taxon>
        <taxon>Dikarya</taxon>
        <taxon>Ascomycota</taxon>
        <taxon>Saccharomycotina</taxon>
        <taxon>Pichiomycetes</taxon>
        <taxon>Pichiales</taxon>
        <taxon>Pichiaceae</taxon>
        <taxon>Ogataea</taxon>
        <taxon>Ogataea/Candida clade</taxon>
    </lineage>
</organism>
<keyword evidence="8" id="KW-1185">Reference proteome</keyword>
<keyword evidence="3" id="KW-0805">Transcription regulation</keyword>
<dbReference type="Gene3D" id="1.10.10.60">
    <property type="entry name" value="Homeodomain-like"/>
    <property type="match status" value="1"/>
</dbReference>
<keyword evidence="2" id="KW-0808">Transferase</keyword>
<dbReference type="Gene3D" id="3.40.10.10">
    <property type="entry name" value="DNA Methylphosphotriester Repair Domain"/>
    <property type="match status" value="1"/>
</dbReference>
<dbReference type="AlphaFoldDB" id="A0A9W6T252"/>
<keyword evidence="2" id="KW-0489">Methyltransferase</keyword>
<dbReference type="Proteomes" id="UP001165120">
    <property type="component" value="Unassembled WGS sequence"/>
</dbReference>
<dbReference type="InterPro" id="IPR035451">
    <property type="entry name" value="Ada-like_dom_sf"/>
</dbReference>
<dbReference type="SUPFAM" id="SSF46689">
    <property type="entry name" value="Homeodomain-like"/>
    <property type="match status" value="1"/>
</dbReference>
<dbReference type="GO" id="GO:0032259">
    <property type="term" value="P:methylation"/>
    <property type="evidence" value="ECO:0007669"/>
    <property type="project" value="UniProtKB-KW"/>
</dbReference>
<dbReference type="GO" id="GO:0003700">
    <property type="term" value="F:DNA-binding transcription factor activity"/>
    <property type="evidence" value="ECO:0007669"/>
    <property type="project" value="InterPro"/>
</dbReference>
<feature type="domain" description="HTH araC/xylS-type" evidence="6">
    <location>
        <begin position="84"/>
        <end position="141"/>
    </location>
</feature>
<dbReference type="GO" id="GO:0006281">
    <property type="term" value="P:DNA repair"/>
    <property type="evidence" value="ECO:0007669"/>
    <property type="project" value="InterPro"/>
</dbReference>
<keyword evidence="5" id="KW-0804">Transcription</keyword>
<dbReference type="InterPro" id="IPR018060">
    <property type="entry name" value="HTH_AraC"/>
</dbReference>
<evidence type="ECO:0000313" key="7">
    <source>
        <dbReference type="EMBL" id="GME72335.1"/>
    </source>
</evidence>
<proteinExistence type="predicted"/>
<dbReference type="SUPFAM" id="SSF57884">
    <property type="entry name" value="Ada DNA repair protein, N-terminal domain (N-Ada 10)"/>
    <property type="match status" value="1"/>
</dbReference>
<dbReference type="PROSITE" id="PS01124">
    <property type="entry name" value="HTH_ARAC_FAMILY_2"/>
    <property type="match status" value="1"/>
</dbReference>
<dbReference type="GO" id="GO:0043565">
    <property type="term" value="F:sequence-specific DNA binding"/>
    <property type="evidence" value="ECO:0007669"/>
    <property type="project" value="InterPro"/>
</dbReference>
<evidence type="ECO:0000256" key="1">
    <source>
        <dbReference type="ARBA" id="ARBA00001947"/>
    </source>
</evidence>
<dbReference type="EMBL" id="BSXN01001255">
    <property type="protein sequence ID" value="GME72335.1"/>
    <property type="molecule type" value="Genomic_DNA"/>
</dbReference>
<evidence type="ECO:0000256" key="3">
    <source>
        <dbReference type="ARBA" id="ARBA00023015"/>
    </source>
</evidence>
<evidence type="ECO:0000256" key="4">
    <source>
        <dbReference type="ARBA" id="ARBA00023159"/>
    </source>
</evidence>
<name>A0A9W6T252_CANBO</name>
<comment type="cofactor">
    <cofactor evidence="1">
        <name>Zn(2+)</name>
        <dbReference type="ChEBI" id="CHEBI:29105"/>
    </cofactor>
</comment>
<comment type="caution">
    <text evidence="7">The sequence shown here is derived from an EMBL/GenBank/DDBJ whole genome shotgun (WGS) entry which is preliminary data.</text>
</comment>
<dbReference type="Pfam" id="PF02805">
    <property type="entry name" value="Ada_Zn_binding"/>
    <property type="match status" value="1"/>
</dbReference>
<dbReference type="GO" id="GO:0008168">
    <property type="term" value="F:methyltransferase activity"/>
    <property type="evidence" value="ECO:0007669"/>
    <property type="project" value="UniProtKB-KW"/>
</dbReference>